<dbReference type="InterPro" id="IPR026575">
    <property type="entry name" value="GpdQ/CpdA-like"/>
</dbReference>
<proteinExistence type="inferred from homology"/>
<comment type="similarity">
    <text evidence="4">Belongs to the cyclic nucleotide phosphodiesterase class-III family.</text>
</comment>
<dbReference type="CDD" id="cd07402">
    <property type="entry name" value="MPP_GpdQ"/>
    <property type="match status" value="1"/>
</dbReference>
<dbReference type="PANTHER" id="PTHR42988">
    <property type="entry name" value="PHOSPHOHYDROLASE"/>
    <property type="match status" value="1"/>
</dbReference>
<dbReference type="RefSeq" id="WP_096653260.1">
    <property type="nucleotide sequence ID" value="NZ_NWUX01000017.1"/>
</dbReference>
<evidence type="ECO:0000313" key="6">
    <source>
        <dbReference type="EMBL" id="PCF94576.1"/>
    </source>
</evidence>
<reference evidence="7" key="1">
    <citation type="submission" date="2017-09" db="EMBL/GenBank/DDBJ databases">
        <authorList>
            <person name="Cho G.-S."/>
            <person name="Oguntoyinbo F.A."/>
            <person name="Cnockaert M."/>
            <person name="Kabisch J."/>
            <person name="Neve H."/>
            <person name="Bockelmann W."/>
            <person name="Wenning M."/>
            <person name="Franz C.M."/>
            <person name="Vandamme P."/>
        </authorList>
    </citation>
    <scope>NUCLEOTIDE SEQUENCE [LARGE SCALE GENOMIC DNA]</scope>
    <source>
        <strain evidence="7">MBT G8648</strain>
    </source>
</reference>
<organism evidence="6 7">
    <name type="scientific">Vreelandella nigrificans</name>
    <dbReference type="NCBI Taxonomy" id="2042704"/>
    <lineage>
        <taxon>Bacteria</taxon>
        <taxon>Pseudomonadati</taxon>
        <taxon>Pseudomonadota</taxon>
        <taxon>Gammaproteobacteria</taxon>
        <taxon>Oceanospirillales</taxon>
        <taxon>Halomonadaceae</taxon>
        <taxon>Vreelandella</taxon>
    </lineage>
</organism>
<keyword evidence="3" id="KW-0408">Iron</keyword>
<dbReference type="Proteomes" id="UP000218677">
    <property type="component" value="Unassembled WGS sequence"/>
</dbReference>
<evidence type="ECO:0000256" key="4">
    <source>
        <dbReference type="ARBA" id="ARBA00025742"/>
    </source>
</evidence>
<name>A0A2A4HIH8_9GAMM</name>
<dbReference type="AlphaFoldDB" id="A0A2A4HIH8"/>
<accession>A0A2A4HIH8</accession>
<sequence>MRLVQITDAHLHADKKARSRAGVPWRQFQQVLECVIAERPDIVVFTGDVSQDETAASYALACQALATLPCPWFWIPGNHDQPELMLAEHPLLEEVDLEQWRLLLLNTRVEGRAYGRLGSEQLSTLAAQLEDDNRPTLIAMHHPPVAVGAAWMDAIGLQDRDAFWQVLSAYPQVKIVLFGHAHQAYAQKHCVAGAEIGVYGCPALADQFMPNSESFAVDEASRPGYRVIDLHGTEWQTWIERVAV</sequence>
<dbReference type="SUPFAM" id="SSF56300">
    <property type="entry name" value="Metallo-dependent phosphatases"/>
    <property type="match status" value="1"/>
</dbReference>
<evidence type="ECO:0000313" key="7">
    <source>
        <dbReference type="Proteomes" id="UP000218677"/>
    </source>
</evidence>
<dbReference type="GO" id="GO:0004112">
    <property type="term" value="F:cyclic-nucleotide phosphodiesterase activity"/>
    <property type="evidence" value="ECO:0007669"/>
    <property type="project" value="InterPro"/>
</dbReference>
<dbReference type="PANTHER" id="PTHR42988:SF2">
    <property type="entry name" value="CYCLIC NUCLEOTIDE PHOSPHODIESTERASE CBUA0032-RELATED"/>
    <property type="match status" value="1"/>
</dbReference>
<dbReference type="OrthoDB" id="9784378at2"/>
<feature type="domain" description="Calcineurin-like phosphoesterase" evidence="5">
    <location>
        <begin position="1"/>
        <end position="183"/>
    </location>
</feature>
<keyword evidence="2" id="KW-0378">Hydrolase</keyword>
<evidence type="ECO:0000256" key="1">
    <source>
        <dbReference type="ARBA" id="ARBA00022723"/>
    </source>
</evidence>
<evidence type="ECO:0000259" key="5">
    <source>
        <dbReference type="Pfam" id="PF00149"/>
    </source>
</evidence>
<gene>
    <name evidence="6" type="ORF">CPA45_16145</name>
</gene>
<dbReference type="GO" id="GO:0046872">
    <property type="term" value="F:metal ion binding"/>
    <property type="evidence" value="ECO:0007669"/>
    <property type="project" value="UniProtKB-KW"/>
</dbReference>
<keyword evidence="7" id="KW-1185">Reference proteome</keyword>
<dbReference type="Gene3D" id="3.60.21.10">
    <property type="match status" value="1"/>
</dbReference>
<dbReference type="InterPro" id="IPR050884">
    <property type="entry name" value="CNP_phosphodiesterase-III"/>
</dbReference>
<dbReference type="Pfam" id="PF00149">
    <property type="entry name" value="Metallophos"/>
    <property type="match status" value="1"/>
</dbReference>
<dbReference type="InterPro" id="IPR029052">
    <property type="entry name" value="Metallo-depent_PP-like"/>
</dbReference>
<dbReference type="EMBL" id="NWUX01000017">
    <property type="protein sequence ID" value="PCF94576.1"/>
    <property type="molecule type" value="Genomic_DNA"/>
</dbReference>
<evidence type="ECO:0000256" key="3">
    <source>
        <dbReference type="ARBA" id="ARBA00023004"/>
    </source>
</evidence>
<comment type="caution">
    <text evidence="6">The sequence shown here is derived from an EMBL/GenBank/DDBJ whole genome shotgun (WGS) entry which is preliminary data.</text>
</comment>
<protein>
    <submittedName>
        <fullName evidence="6">Metallophosphoesterase</fullName>
    </submittedName>
</protein>
<evidence type="ECO:0000256" key="2">
    <source>
        <dbReference type="ARBA" id="ARBA00022801"/>
    </source>
</evidence>
<keyword evidence="1" id="KW-0479">Metal-binding</keyword>
<dbReference type="InterPro" id="IPR004843">
    <property type="entry name" value="Calcineurin-like_PHP"/>
</dbReference>